<evidence type="ECO:0000313" key="2">
    <source>
        <dbReference type="Proteomes" id="UP000815677"/>
    </source>
</evidence>
<sequence length="269" mass="30307">MDQCNRIITASGITGDQEKKNQVLSYVTAKVRQAWEGVREYQDGTSYADWVIRLRKIYPEHEERTLGSLSRLREICKDAEGVTRGELGRILRFTTFFAAEAKKLIQKPAQVTNSNLVGTILDTVHPDFSAQIGLAMNNPGIETIWATDAEIAEDDAAILAAQPAGEEALVRRGDRLSWKKVLKIVEHLAENWTGTEALFSTTNGRNTMVPAIKIEPVILERKAESAMKREVTDKLEMFQLDIAALKDTLNVQDRRMNEVFRKFETVQAE</sequence>
<keyword evidence="2" id="KW-1185">Reference proteome</keyword>
<organism evidence="1 2">
    <name type="scientific">Mycena chlorophos</name>
    <name type="common">Agaric fungus</name>
    <name type="synonym">Agaricus chlorophos</name>
    <dbReference type="NCBI Taxonomy" id="658473"/>
    <lineage>
        <taxon>Eukaryota</taxon>
        <taxon>Fungi</taxon>
        <taxon>Dikarya</taxon>
        <taxon>Basidiomycota</taxon>
        <taxon>Agaricomycotina</taxon>
        <taxon>Agaricomycetes</taxon>
        <taxon>Agaricomycetidae</taxon>
        <taxon>Agaricales</taxon>
        <taxon>Marasmiineae</taxon>
        <taxon>Mycenaceae</taxon>
        <taxon>Mycena</taxon>
    </lineage>
</organism>
<dbReference type="Proteomes" id="UP000815677">
    <property type="component" value="Unassembled WGS sequence"/>
</dbReference>
<dbReference type="EMBL" id="DF847018">
    <property type="protein sequence ID" value="GAT51230.1"/>
    <property type="molecule type" value="Genomic_DNA"/>
</dbReference>
<name>A0ABQ0LJF2_MYCCL</name>
<gene>
    <name evidence="1" type="ORF">MCHLO_08389</name>
</gene>
<accession>A0ABQ0LJF2</accession>
<evidence type="ECO:0000313" key="1">
    <source>
        <dbReference type="EMBL" id="GAT51230.1"/>
    </source>
</evidence>
<proteinExistence type="predicted"/>
<reference evidence="1" key="1">
    <citation type="submission" date="2014-09" db="EMBL/GenBank/DDBJ databases">
        <title>Genome sequence of the luminous mushroom Mycena chlorophos for searching fungal bioluminescence genes.</title>
        <authorList>
            <person name="Tanaka Y."/>
            <person name="Kasuga D."/>
            <person name="Oba Y."/>
            <person name="Hase S."/>
            <person name="Sato K."/>
            <person name="Oba Y."/>
            <person name="Sakakibara Y."/>
        </authorList>
    </citation>
    <scope>NUCLEOTIDE SEQUENCE</scope>
</reference>
<protein>
    <submittedName>
        <fullName evidence="1">Uncharacterized protein</fullName>
    </submittedName>
</protein>